<comment type="caution">
    <text evidence="3">The sequence shown here is derived from an EMBL/GenBank/DDBJ whole genome shotgun (WGS) entry which is preliminary data.</text>
</comment>
<sequence length="329" mass="34106">MTNLGVDMKARIFAAATALVFSAISVSAFAQTTPSSGYGPAGSRNGIEAPSERVTPSRVQRPSNNQPRRERQPAPPTAEEILAAAQQQATLASTNCQVSEAKLLGQTADKTSVYEVACATGPGFILESKTPPSATSCIALAYSARVVRERDPAADVGLQCTIAANTDTDKFLREYAQQAGVPCAVDQTKVLGQSNGGVVVYEIGCSDGPGFWIRQDAGVWSKTPCLQVLAENGACEFTTTAENATFMKTLLAGSEAASCNVVEARLMGQNANGMFYEAKCEGADGVIARVNAENAVQQIYPCATAQRIGGGCKLTTAPAAAAAPAGGRL</sequence>
<name>A0A7W9FRC2_BREVE</name>
<reference evidence="3 4" key="1">
    <citation type="submission" date="2020-08" db="EMBL/GenBank/DDBJ databases">
        <title>Functional genomics of gut bacteria from endangered species of beetles.</title>
        <authorList>
            <person name="Carlos-Shanley C."/>
        </authorList>
    </citation>
    <scope>NUCLEOTIDE SEQUENCE [LARGE SCALE GENOMIC DNA]</scope>
    <source>
        <strain evidence="3 4">S00192</strain>
    </source>
</reference>
<feature type="compositionally biased region" description="Polar residues" evidence="1">
    <location>
        <begin position="57"/>
        <end position="66"/>
    </location>
</feature>
<feature type="chain" id="PRO_5031515411" evidence="2">
    <location>
        <begin position="31"/>
        <end position="329"/>
    </location>
</feature>
<gene>
    <name evidence="3" type="ORF">HNP47_000129</name>
</gene>
<evidence type="ECO:0000256" key="1">
    <source>
        <dbReference type="SAM" id="MobiDB-lite"/>
    </source>
</evidence>
<evidence type="ECO:0000313" key="4">
    <source>
        <dbReference type="Proteomes" id="UP000556201"/>
    </source>
</evidence>
<accession>A0A7W9FRC2</accession>
<evidence type="ECO:0000313" key="3">
    <source>
        <dbReference type="EMBL" id="MBB5770160.1"/>
    </source>
</evidence>
<dbReference type="EMBL" id="JACHLJ010000001">
    <property type="protein sequence ID" value="MBB5770160.1"/>
    <property type="molecule type" value="Genomic_DNA"/>
</dbReference>
<feature type="signal peptide" evidence="2">
    <location>
        <begin position="1"/>
        <end position="30"/>
    </location>
</feature>
<proteinExistence type="predicted"/>
<evidence type="ECO:0000256" key="2">
    <source>
        <dbReference type="SAM" id="SignalP"/>
    </source>
</evidence>
<dbReference type="RefSeq" id="WP_311769992.1">
    <property type="nucleotide sequence ID" value="NZ_JACHLJ010000001.1"/>
</dbReference>
<protein>
    <submittedName>
        <fullName evidence="3">Uncharacterized protein</fullName>
    </submittedName>
</protein>
<dbReference type="AlphaFoldDB" id="A0A7W9FRC2"/>
<organism evidence="3 4">
    <name type="scientific">Brevundimonas vesicularis</name>
    <name type="common">Pseudomonas vesicularis</name>
    <dbReference type="NCBI Taxonomy" id="41276"/>
    <lineage>
        <taxon>Bacteria</taxon>
        <taxon>Pseudomonadati</taxon>
        <taxon>Pseudomonadota</taxon>
        <taxon>Alphaproteobacteria</taxon>
        <taxon>Caulobacterales</taxon>
        <taxon>Caulobacteraceae</taxon>
        <taxon>Brevundimonas</taxon>
    </lineage>
</organism>
<keyword evidence="2" id="KW-0732">Signal</keyword>
<dbReference type="Proteomes" id="UP000556201">
    <property type="component" value="Unassembled WGS sequence"/>
</dbReference>
<feature type="region of interest" description="Disordered" evidence="1">
    <location>
        <begin position="32"/>
        <end position="76"/>
    </location>
</feature>